<comment type="caution">
    <text evidence="3">The sequence shown here is derived from an EMBL/GenBank/DDBJ whole genome shotgun (WGS) entry which is preliminary data.</text>
</comment>
<keyword evidence="3" id="KW-0378">Hydrolase</keyword>
<keyword evidence="4" id="KW-1185">Reference proteome</keyword>
<dbReference type="SUPFAM" id="SSF53474">
    <property type="entry name" value="alpha/beta-Hydrolases"/>
    <property type="match status" value="1"/>
</dbReference>
<proteinExistence type="inferred from homology"/>
<evidence type="ECO:0000313" key="4">
    <source>
        <dbReference type="Proteomes" id="UP000477386"/>
    </source>
</evidence>
<feature type="domain" description="AB hydrolase-1" evidence="2">
    <location>
        <begin position="20"/>
        <end position="251"/>
    </location>
</feature>
<dbReference type="Pfam" id="PF00561">
    <property type="entry name" value="Abhydrolase_1"/>
    <property type="match status" value="1"/>
</dbReference>
<evidence type="ECO:0000259" key="2">
    <source>
        <dbReference type="Pfam" id="PF00561"/>
    </source>
</evidence>
<dbReference type="InterPro" id="IPR000073">
    <property type="entry name" value="AB_hydrolase_1"/>
</dbReference>
<protein>
    <submittedName>
        <fullName evidence="3">Alpha/beta hydrolase</fullName>
    </submittedName>
</protein>
<dbReference type="AlphaFoldDB" id="A0A6M0IT26"/>
<dbReference type="EMBL" id="JAAGNZ010000008">
    <property type="protein sequence ID" value="NEU70751.1"/>
    <property type="molecule type" value="Genomic_DNA"/>
</dbReference>
<dbReference type="PANTHER" id="PTHR43039">
    <property type="entry name" value="ESTERASE-RELATED"/>
    <property type="match status" value="1"/>
</dbReference>
<dbReference type="PRINTS" id="PR00111">
    <property type="entry name" value="ABHYDROLASE"/>
</dbReference>
<sequence>MTQTIRNRYNITVTGKGTQPILFAHGFGCDQHMWRYVATAFEAHYQVIRFDYIGHGKASREAYNRERYASLQGYAQDVLDICQDLDLEQIIFVGHSVSSMIGLLASIQEPDRFERLIMVSPSPHYINEEGYTGGFERADIEELLDTMDSNFFGWATVMGPAIMANKERPELGQELIHSFCATDQAIAQQFARLTFLGDNRLDLAKIGRPVLIIQSIADDIAPVAVGEYMAQHIPHNTLRVIQAQGHSPHVSAPAETIAAIQHYLQATNS</sequence>
<evidence type="ECO:0000256" key="1">
    <source>
        <dbReference type="ARBA" id="ARBA00008645"/>
    </source>
</evidence>
<dbReference type="InterPro" id="IPR029058">
    <property type="entry name" value="AB_hydrolase_fold"/>
</dbReference>
<name>A0A6M0IT26_9BACT</name>
<dbReference type="Proteomes" id="UP000477386">
    <property type="component" value="Unassembled WGS sequence"/>
</dbReference>
<evidence type="ECO:0000313" key="3">
    <source>
        <dbReference type="EMBL" id="NEU70751.1"/>
    </source>
</evidence>
<dbReference type="Gene3D" id="3.40.50.1820">
    <property type="entry name" value="alpha/beta hydrolase"/>
    <property type="match status" value="1"/>
</dbReference>
<reference evidence="3 4" key="1">
    <citation type="submission" date="2020-02" db="EMBL/GenBank/DDBJ databases">
        <title>Draft genome sequence of two Spirosoma agri KCTC 52727 and Spirosoma terrae KCTC 52035.</title>
        <authorList>
            <person name="Rojas J."/>
            <person name="Ambika Manirajan B."/>
            <person name="Ratering S."/>
            <person name="Suarez C."/>
            <person name="Schnell S."/>
        </authorList>
    </citation>
    <scope>NUCLEOTIDE SEQUENCE [LARGE SCALE GENOMIC DNA]</scope>
    <source>
        <strain evidence="3 4">KCTC 52727</strain>
    </source>
</reference>
<organism evidence="3 4">
    <name type="scientific">Spirosoma agri</name>
    <dbReference type="NCBI Taxonomy" id="1987381"/>
    <lineage>
        <taxon>Bacteria</taxon>
        <taxon>Pseudomonadati</taxon>
        <taxon>Bacteroidota</taxon>
        <taxon>Cytophagia</taxon>
        <taxon>Cytophagales</taxon>
        <taxon>Cytophagaceae</taxon>
        <taxon>Spirosoma</taxon>
    </lineage>
</organism>
<comment type="similarity">
    <text evidence="1">Belongs to the AB hydrolase superfamily.</text>
</comment>
<accession>A0A6M0IT26</accession>
<gene>
    <name evidence="3" type="ORF">GK091_28055</name>
</gene>
<dbReference type="GO" id="GO:0016787">
    <property type="term" value="F:hydrolase activity"/>
    <property type="evidence" value="ECO:0007669"/>
    <property type="project" value="UniProtKB-KW"/>
</dbReference>